<dbReference type="HOGENOM" id="CLU_1142588_0_0_1"/>
<accession>I7AFU3</accession>
<evidence type="ECO:0000313" key="1">
    <source>
        <dbReference type="EMBL" id="AFN83610.1"/>
    </source>
</evidence>
<keyword evidence="2" id="KW-1185">Reference proteome</keyword>
<dbReference type="Proteomes" id="UP000010094">
    <property type="component" value="Chromosome VIII"/>
</dbReference>
<evidence type="ECO:0000313" key="2">
    <source>
        <dbReference type="Proteomes" id="UP000010094"/>
    </source>
</evidence>
<dbReference type="GeneID" id="20521931"/>
<dbReference type="RefSeq" id="XP_009265107.1">
    <property type="nucleotide sequence ID" value="XM_009266832.1"/>
</dbReference>
<proteinExistence type="predicted"/>
<dbReference type="OrthoDB" id="2193208at2759"/>
<dbReference type="EMBL" id="CP003525">
    <property type="protein sequence ID" value="AFN83610.1"/>
    <property type="molecule type" value="Genomic_DNA"/>
</dbReference>
<protein>
    <submittedName>
        <fullName evidence="1">Uncharacterized protein</fullName>
    </submittedName>
</protein>
<gene>
    <name evidence="1" type="ordered locus">EROM_081960</name>
</gene>
<organism evidence="1 2">
    <name type="scientific">Encephalitozoon romaleae (strain SJ-2008)</name>
    <name type="common">Microsporidian parasite</name>
    <dbReference type="NCBI Taxonomy" id="1178016"/>
    <lineage>
        <taxon>Eukaryota</taxon>
        <taxon>Fungi</taxon>
        <taxon>Fungi incertae sedis</taxon>
        <taxon>Microsporidia</taxon>
        <taxon>Unikaryonidae</taxon>
        <taxon>Encephalitozoon</taxon>
    </lineage>
</organism>
<dbReference type="VEuPathDB" id="MicrosporidiaDB:EROM_081960"/>
<name>I7AFU3_ENCRO</name>
<dbReference type="KEGG" id="ero:EROM_081960"/>
<reference evidence="1 2" key="1">
    <citation type="journal article" date="2012" name="Proc. Natl. Acad. Sci. U.S.A.">
        <title>Gain and loss of multiple functionally related, horizontally transferred genes in the reduced genomes of two microsporidian parasites.</title>
        <authorList>
            <person name="Pombert J.-F."/>
            <person name="Selman M."/>
            <person name="Burki F."/>
            <person name="Bardell F.T."/>
            <person name="Farinelli L."/>
            <person name="Solter L.F."/>
            <person name="Whitman D.W."/>
            <person name="Weiss L.M."/>
            <person name="Corradi N."/>
            <person name="Keeling P.J."/>
        </authorList>
    </citation>
    <scope>NUCLEOTIDE SEQUENCE [LARGE SCALE GENOMIC DNA]</scope>
    <source>
        <strain evidence="1 2">SJ-2008</strain>
    </source>
</reference>
<dbReference type="AlphaFoldDB" id="I7AFU3"/>
<sequence length="253" mass="29917">MDINILILSLLMQESYSIAIEAIRSSREPALLLATLILHSINNLLNMVKDPKMVPFFLYGSALQHLREKNFDGFWREVDFGIKDARKEINALSTHVTNWQWDNFDTWFMARTSRFDELQDFNRDVYSLYLDELECVVKKNFYGDTNRLWQNLRDLTTFSRERTSRYILDYLMNTLGNKVIIAQRSYSFIKPLSDGRSRKVYVVFLNDFIKRPDETMDDIINGTRNLSRESIAWHCKLYGLYWLLTLVTTGNTF</sequence>